<feature type="compositionally biased region" description="Basic and acidic residues" evidence="1">
    <location>
        <begin position="58"/>
        <end position="74"/>
    </location>
</feature>
<feature type="domain" description="Extracellular mutant protein 11 C-terminal" evidence="2">
    <location>
        <begin position="211"/>
        <end position="342"/>
    </location>
</feature>
<reference evidence="3 4" key="1">
    <citation type="submission" date="2019-06" db="EMBL/GenBank/DDBJ databases">
        <title>A chromosomal-level reference genome of Carpinus fangiana (Coryloideae, Betulaceae).</title>
        <authorList>
            <person name="Yang X."/>
            <person name="Wang Z."/>
            <person name="Zhang L."/>
            <person name="Hao G."/>
            <person name="Liu J."/>
            <person name="Yang Y."/>
        </authorList>
    </citation>
    <scope>NUCLEOTIDE SEQUENCE [LARGE SCALE GENOMIC DNA]</scope>
    <source>
        <strain evidence="3">Cfa_2016G</strain>
        <tissue evidence="3">Leaf</tissue>
    </source>
</reference>
<feature type="compositionally biased region" description="Low complexity" evidence="1">
    <location>
        <begin position="105"/>
        <end position="116"/>
    </location>
</feature>
<organism evidence="3 4">
    <name type="scientific">Carpinus fangiana</name>
    <dbReference type="NCBI Taxonomy" id="176857"/>
    <lineage>
        <taxon>Eukaryota</taxon>
        <taxon>Viridiplantae</taxon>
        <taxon>Streptophyta</taxon>
        <taxon>Embryophyta</taxon>
        <taxon>Tracheophyta</taxon>
        <taxon>Spermatophyta</taxon>
        <taxon>Magnoliopsida</taxon>
        <taxon>eudicotyledons</taxon>
        <taxon>Gunneridae</taxon>
        <taxon>Pentapetalae</taxon>
        <taxon>rosids</taxon>
        <taxon>fabids</taxon>
        <taxon>Fagales</taxon>
        <taxon>Betulaceae</taxon>
        <taxon>Carpinus</taxon>
    </lineage>
</organism>
<accession>A0A5N6KWQ0</accession>
<dbReference type="InterPro" id="IPR029178">
    <property type="entry name" value="Ecm11_C"/>
</dbReference>
<dbReference type="GO" id="GO:0042790">
    <property type="term" value="P:nucleolar large rRNA transcription by RNA polymerase I"/>
    <property type="evidence" value="ECO:0007669"/>
    <property type="project" value="TreeGrafter"/>
</dbReference>
<keyword evidence="4" id="KW-1185">Reference proteome</keyword>
<dbReference type="GO" id="GO:0070860">
    <property type="term" value="C:RNA polymerase I core factor complex"/>
    <property type="evidence" value="ECO:0007669"/>
    <property type="project" value="TreeGrafter"/>
</dbReference>
<evidence type="ECO:0000313" key="4">
    <source>
        <dbReference type="Proteomes" id="UP000327013"/>
    </source>
</evidence>
<feature type="compositionally biased region" description="Basic and acidic residues" evidence="1">
    <location>
        <begin position="37"/>
        <end position="47"/>
    </location>
</feature>
<gene>
    <name evidence="3" type="ORF">FH972_023880</name>
</gene>
<dbReference type="GO" id="GO:0001164">
    <property type="term" value="F:RNA polymerase I core promoter sequence-specific DNA binding"/>
    <property type="evidence" value="ECO:0007669"/>
    <property type="project" value="TreeGrafter"/>
</dbReference>
<dbReference type="GO" id="GO:0017025">
    <property type="term" value="F:TBP-class protein binding"/>
    <property type="evidence" value="ECO:0007669"/>
    <property type="project" value="TreeGrafter"/>
</dbReference>
<evidence type="ECO:0000313" key="3">
    <source>
        <dbReference type="EMBL" id="KAB8349867.1"/>
    </source>
</evidence>
<comment type="caution">
    <text evidence="3">The sequence shown here is derived from an EMBL/GenBank/DDBJ whole genome shotgun (WGS) entry which is preliminary data.</text>
</comment>
<dbReference type="Pfam" id="PF15463">
    <property type="entry name" value="ECM11"/>
    <property type="match status" value="1"/>
</dbReference>
<dbReference type="PANTHER" id="PTHR28244:SF1">
    <property type="entry name" value="RNA POLYMERASE I-SPECIFIC TRANSCRIPTION INITIATION FACTOR RRN11"/>
    <property type="match status" value="1"/>
</dbReference>
<dbReference type="InterPro" id="IPR053029">
    <property type="entry name" value="RNA_pol_I-specific_init_factor"/>
</dbReference>
<proteinExistence type="predicted"/>
<evidence type="ECO:0000259" key="2">
    <source>
        <dbReference type="Pfam" id="PF15463"/>
    </source>
</evidence>
<feature type="region of interest" description="Disordered" evidence="1">
    <location>
        <begin position="136"/>
        <end position="190"/>
    </location>
</feature>
<dbReference type="AlphaFoldDB" id="A0A5N6KWQ0"/>
<evidence type="ECO:0000256" key="1">
    <source>
        <dbReference type="SAM" id="MobiDB-lite"/>
    </source>
</evidence>
<dbReference type="PANTHER" id="PTHR28244">
    <property type="entry name" value="RNA POLYMERASE I-SPECIFIC TRANSCRIPTION INITIATION FACTOR RRN11"/>
    <property type="match status" value="1"/>
</dbReference>
<dbReference type="OrthoDB" id="5346740at2759"/>
<protein>
    <recommendedName>
        <fullName evidence="2">Extracellular mutant protein 11 C-terminal domain-containing protein</fullName>
    </recommendedName>
</protein>
<dbReference type="EMBL" id="VIBQ01000014">
    <property type="protein sequence ID" value="KAB8349867.1"/>
    <property type="molecule type" value="Genomic_DNA"/>
</dbReference>
<sequence>MARGRLSEFVAGKETANRSLRHRKQATVKQEPGTSDAEQHILEDLMSQKESFQDEDTVDTHYDGSESTASHHDPAVVFKRQPSPSPEPSFEPLSRGLVETSSYPATTSGRASSGGSINHIQADTARILSPTRELFSVRSSDRQAGRWPQSNFEEEHHPQLVEESSFPVPPQSGQLHDEQRPTQSDDYQQDHLRKAQQDFHQKEDLGEQGIDYDEEELYGMEFTKLQEESFDHDPQGKRAVLDEKQSKLPLVERLPLVQKMNVEQQRRFMATLNAAEWEEAGEWFSAEFARLNARTIQCRREMRALAQDQEEEVAQRFAGVEGESKEVQSTVNRMEQAAKDFMAVSTPAKRKRG</sequence>
<feature type="region of interest" description="Disordered" evidence="1">
    <location>
        <begin position="1"/>
        <end position="118"/>
    </location>
</feature>
<dbReference type="Proteomes" id="UP000327013">
    <property type="component" value="Unassembled WGS sequence"/>
</dbReference>
<name>A0A5N6KWQ0_9ROSI</name>